<dbReference type="AlphaFoldDB" id="A0A0C3LCD4"/>
<evidence type="ECO:0000256" key="1">
    <source>
        <dbReference type="SAM" id="MobiDB-lite"/>
    </source>
</evidence>
<accession>A0A0C3LCD4</accession>
<dbReference type="EMBL" id="KN823238">
    <property type="protein sequence ID" value="KIO19152.1"/>
    <property type="molecule type" value="Genomic_DNA"/>
</dbReference>
<evidence type="ECO:0000313" key="2">
    <source>
        <dbReference type="EMBL" id="KIO19152.1"/>
    </source>
</evidence>
<proteinExistence type="predicted"/>
<dbReference type="HOGENOM" id="CLU_2428688_0_0_1"/>
<evidence type="ECO:0000313" key="3">
    <source>
        <dbReference type="Proteomes" id="UP000054248"/>
    </source>
</evidence>
<gene>
    <name evidence="2" type="ORF">M407DRAFT_246267</name>
</gene>
<organism evidence="2 3">
    <name type="scientific">Tulasnella calospora MUT 4182</name>
    <dbReference type="NCBI Taxonomy" id="1051891"/>
    <lineage>
        <taxon>Eukaryota</taxon>
        <taxon>Fungi</taxon>
        <taxon>Dikarya</taxon>
        <taxon>Basidiomycota</taxon>
        <taxon>Agaricomycotina</taxon>
        <taxon>Agaricomycetes</taxon>
        <taxon>Cantharellales</taxon>
        <taxon>Tulasnellaceae</taxon>
        <taxon>Tulasnella</taxon>
    </lineage>
</organism>
<reference evidence="2 3" key="1">
    <citation type="submission" date="2014-04" db="EMBL/GenBank/DDBJ databases">
        <authorList>
            <consortium name="DOE Joint Genome Institute"/>
            <person name="Kuo A."/>
            <person name="Girlanda M."/>
            <person name="Perotto S."/>
            <person name="Kohler A."/>
            <person name="Nagy L.G."/>
            <person name="Floudas D."/>
            <person name="Copeland A."/>
            <person name="Barry K.W."/>
            <person name="Cichocki N."/>
            <person name="Veneault-Fourrey C."/>
            <person name="LaButti K."/>
            <person name="Lindquist E.A."/>
            <person name="Lipzen A."/>
            <person name="Lundell T."/>
            <person name="Morin E."/>
            <person name="Murat C."/>
            <person name="Sun H."/>
            <person name="Tunlid A."/>
            <person name="Henrissat B."/>
            <person name="Grigoriev I.V."/>
            <person name="Hibbett D.S."/>
            <person name="Martin F."/>
            <person name="Nordberg H.P."/>
            <person name="Cantor M.N."/>
            <person name="Hua S.X."/>
        </authorList>
    </citation>
    <scope>NUCLEOTIDE SEQUENCE [LARGE SCALE GENOMIC DNA]</scope>
    <source>
        <strain evidence="2 3">MUT 4182</strain>
    </source>
</reference>
<sequence length="91" mass="9976">MKNLQLYGNAHQQFWRCSTRGECPTGSEKGIECSEWAFPAYQRASRAARAGSGEGRTSLPSEHSRALQEYPQASPQSADAVAELLTSTRNT</sequence>
<keyword evidence="3" id="KW-1185">Reference proteome</keyword>
<feature type="region of interest" description="Disordered" evidence="1">
    <location>
        <begin position="46"/>
        <end position="79"/>
    </location>
</feature>
<protein>
    <submittedName>
        <fullName evidence="2">Uncharacterized protein</fullName>
    </submittedName>
</protein>
<feature type="compositionally biased region" description="Low complexity" evidence="1">
    <location>
        <begin position="46"/>
        <end position="58"/>
    </location>
</feature>
<name>A0A0C3LCD4_9AGAM</name>
<dbReference type="Proteomes" id="UP000054248">
    <property type="component" value="Unassembled WGS sequence"/>
</dbReference>
<reference evidence="3" key="2">
    <citation type="submission" date="2015-01" db="EMBL/GenBank/DDBJ databases">
        <title>Evolutionary Origins and Diversification of the Mycorrhizal Mutualists.</title>
        <authorList>
            <consortium name="DOE Joint Genome Institute"/>
            <consortium name="Mycorrhizal Genomics Consortium"/>
            <person name="Kohler A."/>
            <person name="Kuo A."/>
            <person name="Nagy L.G."/>
            <person name="Floudas D."/>
            <person name="Copeland A."/>
            <person name="Barry K.W."/>
            <person name="Cichocki N."/>
            <person name="Veneault-Fourrey C."/>
            <person name="LaButti K."/>
            <person name="Lindquist E.A."/>
            <person name="Lipzen A."/>
            <person name="Lundell T."/>
            <person name="Morin E."/>
            <person name="Murat C."/>
            <person name="Riley R."/>
            <person name="Ohm R."/>
            <person name="Sun H."/>
            <person name="Tunlid A."/>
            <person name="Henrissat B."/>
            <person name="Grigoriev I.V."/>
            <person name="Hibbett D.S."/>
            <person name="Martin F."/>
        </authorList>
    </citation>
    <scope>NUCLEOTIDE SEQUENCE [LARGE SCALE GENOMIC DNA]</scope>
    <source>
        <strain evidence="3">MUT 4182</strain>
    </source>
</reference>